<reference evidence="2" key="1">
    <citation type="submission" date="2016-04" db="EMBL/GenBank/DDBJ databases">
        <authorList>
            <person name="Evans L.H."/>
            <person name="Alamgir A."/>
            <person name="Owens N."/>
            <person name="Weber N.D."/>
            <person name="Virtaneva K."/>
            <person name="Barbian K."/>
            <person name="Babar A."/>
            <person name="Rosenke K."/>
        </authorList>
    </citation>
    <scope>NUCLEOTIDE SEQUENCE</scope>
    <source>
        <strain evidence="1">86-2</strain>
        <strain evidence="2">92-3</strain>
    </source>
</reference>
<proteinExistence type="predicted"/>
<dbReference type="AlphaFoldDB" id="A0A212IIF4"/>
<dbReference type="EMBL" id="FLUA01000002">
    <property type="protein sequence ID" value="SBV61007.1"/>
    <property type="molecule type" value="Genomic_DNA"/>
</dbReference>
<evidence type="ECO:0000313" key="1">
    <source>
        <dbReference type="EMBL" id="SBV61007.1"/>
    </source>
</evidence>
<gene>
    <name evidence="1" type="ORF">KL86CIT2_100006</name>
    <name evidence="2" type="ORF">KM92CIT3_70196</name>
</gene>
<sequence>MAKRNDEIIRSLPLSHMIYRDNEIDREKAEKLVVYHYPLSKNYRWNEWQSRIDDELGSRYYPYLMKSHKDQFGLYVALDSEQDKPPIIKNGDGIIVEPTRVHYEAMLNPVWIRLIMRKVSAFGSHCKGSHTLGCPLLQTDVWKSKNSCGINAISLDCRTQQRSDKNITEVILFHKNVPLRPVDIKDELFKIHQPLWIYDKNNVLARWKAEETTKPKSQIYREVAKNKDKRKLRPFLDLSSSTSLKNSWPWILQPVQNEFIEQARKFGFGLSPIVLKLSPLPLKTKFKTADKAKFPSVQLDREIKILDLRFSKNVSPQYIVNNIQSLLNEKYPDARMSLLPDIEPDQIVNIEIDGSQCLLVLLDQTPGIIDDRYPLTQMLRTKAACQHINVNPFDLTGDPITDNLLIEQSTPDGDTRLIPATDSRYYDYSISDFEKKAVQESLARNVEIVYKELALKHLLLCNETKISVTLPQQKDLLTSSLAVITNGCLFTVKQDRPIILPFHPAMPDAVSACDNILCSFDTTVTALLALLNEKWPYHYRPQDITQGIWNEAEKLTRFINRLTVIIHKTEEVTILLQDPQYGAPHMLPERLNDLMTILDSQRQQLPLNKWLLPEMDELMFHIDQLTEEGELSDTNKNTLLRELELLCDLWKCALRKYYSDNEFNVTYDVLKNYVFSQWPEKKNALMVAVAKKSVKRASTSLIASWNKLLSRVFDLPLGDPRNWLKNVPGITRLWHDPEQNYVIVGSLSSPQPIIQRQPSIRQWHALQGELNSELLAGLVDVDWVRMNQLAGNPCVATLVRRWKECQVQLDVDCPPGRRSCPIV</sequence>
<dbReference type="RefSeq" id="WP_046670494.1">
    <property type="nucleotide sequence ID" value="NZ_LT598669.1"/>
</dbReference>
<evidence type="ECO:0000313" key="2">
    <source>
        <dbReference type="EMBL" id="SBV66585.1"/>
    </source>
</evidence>
<accession>A0A212IIF4</accession>
<protein>
    <submittedName>
        <fullName evidence="2">Uncharacterized protein</fullName>
    </submittedName>
</protein>
<organism evidence="2">
    <name type="scientific">uncultured Citrobacter sp</name>
    <dbReference type="NCBI Taxonomy" id="200446"/>
    <lineage>
        <taxon>Bacteria</taxon>
        <taxon>Pseudomonadati</taxon>
        <taxon>Pseudomonadota</taxon>
        <taxon>Gammaproteobacteria</taxon>
        <taxon>Enterobacterales</taxon>
        <taxon>Enterobacteriaceae</taxon>
        <taxon>Citrobacter</taxon>
        <taxon>environmental samples</taxon>
    </lineage>
</organism>
<dbReference type="EMBL" id="FLUB01000019">
    <property type="protein sequence ID" value="SBV66585.1"/>
    <property type="molecule type" value="Genomic_DNA"/>
</dbReference>
<name>A0A212IIF4_9ENTR</name>